<dbReference type="EMBL" id="BSOU01000005">
    <property type="protein sequence ID" value="GLR75216.1"/>
    <property type="molecule type" value="Genomic_DNA"/>
</dbReference>
<accession>A0A2S7XJF0</accession>
<comment type="caution">
    <text evidence="2">The sequence shown here is derived from an EMBL/GenBank/DDBJ whole genome shotgun (WGS) entry which is preliminary data.</text>
</comment>
<dbReference type="Proteomes" id="UP001156660">
    <property type="component" value="Unassembled WGS sequence"/>
</dbReference>
<protein>
    <recommendedName>
        <fullName evidence="5">Primosomal protein</fullName>
    </recommendedName>
</protein>
<gene>
    <name evidence="2" type="ORF">BTO23_06765</name>
    <name evidence="1" type="ORF">GCM10007855_20900</name>
</gene>
<evidence type="ECO:0000313" key="4">
    <source>
        <dbReference type="Proteomes" id="UP001156660"/>
    </source>
</evidence>
<dbReference type="AlphaFoldDB" id="A0A2S7XJF0"/>
<reference evidence="2 3" key="2">
    <citation type="submission" date="2016-12" db="EMBL/GenBank/DDBJ databases">
        <title>Diversity of luminous bacteria.</title>
        <authorList>
            <person name="Yoshizawa S."/>
            <person name="Kogure K."/>
        </authorList>
    </citation>
    <scope>NUCLEOTIDE SEQUENCE [LARGE SCALE GENOMIC DNA]</scope>
    <source>
        <strain evidence="2 3">NBRC 105001</strain>
    </source>
</reference>
<dbReference type="EMBL" id="MSCP01000001">
    <property type="protein sequence ID" value="PQJ93786.1"/>
    <property type="molecule type" value="Genomic_DNA"/>
</dbReference>
<dbReference type="InterPro" id="IPR019630">
    <property type="entry name" value="DUF2496_YbaM-rel"/>
</dbReference>
<organism evidence="2 3">
    <name type="scientific">Aliivibrio sifiae</name>
    <dbReference type="NCBI Taxonomy" id="566293"/>
    <lineage>
        <taxon>Bacteria</taxon>
        <taxon>Pseudomonadati</taxon>
        <taxon>Pseudomonadota</taxon>
        <taxon>Gammaproteobacteria</taxon>
        <taxon>Vibrionales</taxon>
        <taxon>Vibrionaceae</taxon>
        <taxon>Aliivibrio</taxon>
    </lineage>
</organism>
<evidence type="ECO:0000313" key="2">
    <source>
        <dbReference type="EMBL" id="PQJ93786.1"/>
    </source>
</evidence>
<keyword evidence="4" id="KW-1185">Reference proteome</keyword>
<dbReference type="Proteomes" id="UP000239273">
    <property type="component" value="Unassembled WGS sequence"/>
</dbReference>
<name>A0A2S7XJF0_9GAMM</name>
<reference evidence="1" key="4">
    <citation type="submission" date="2023-01" db="EMBL/GenBank/DDBJ databases">
        <title>Draft genome sequence of Aliivibrio sifiae strain NBRC 105001.</title>
        <authorList>
            <person name="Sun Q."/>
            <person name="Mori K."/>
        </authorList>
    </citation>
    <scope>NUCLEOTIDE SEQUENCE</scope>
    <source>
        <strain evidence="1">NBRC 105001</strain>
    </source>
</reference>
<evidence type="ECO:0008006" key="5">
    <source>
        <dbReference type="Google" id="ProtNLM"/>
    </source>
</evidence>
<reference evidence="1" key="1">
    <citation type="journal article" date="2014" name="Int. J. Syst. Evol. Microbiol.">
        <title>Complete genome of a new Firmicutes species belonging to the dominant human colonic microbiota ('Ruminococcus bicirculans') reveals two chromosomes and a selective capacity to utilize plant glucans.</title>
        <authorList>
            <consortium name="NISC Comparative Sequencing Program"/>
            <person name="Wegmann U."/>
            <person name="Louis P."/>
            <person name="Goesmann A."/>
            <person name="Henrissat B."/>
            <person name="Duncan S.H."/>
            <person name="Flint H.J."/>
        </authorList>
    </citation>
    <scope>NUCLEOTIDE SEQUENCE</scope>
    <source>
        <strain evidence="1">NBRC 105001</strain>
    </source>
</reference>
<dbReference type="Pfam" id="PF10689">
    <property type="entry name" value="DUF2496"/>
    <property type="match status" value="1"/>
</dbReference>
<reference evidence="4" key="3">
    <citation type="journal article" date="2019" name="Int. J. Syst. Evol. Microbiol.">
        <title>The Global Catalogue of Microorganisms (GCM) 10K type strain sequencing project: providing services to taxonomists for standard genome sequencing and annotation.</title>
        <authorList>
            <consortium name="The Broad Institute Genomics Platform"/>
            <consortium name="The Broad Institute Genome Sequencing Center for Infectious Disease"/>
            <person name="Wu L."/>
            <person name="Ma J."/>
        </authorList>
    </citation>
    <scope>NUCLEOTIDE SEQUENCE [LARGE SCALE GENOMIC DNA]</scope>
    <source>
        <strain evidence="4">NBRC 105001</strain>
    </source>
</reference>
<dbReference type="NCBIfam" id="NF008266">
    <property type="entry name" value="PRK11038.1"/>
    <property type="match status" value="1"/>
</dbReference>
<proteinExistence type="predicted"/>
<evidence type="ECO:0000313" key="1">
    <source>
        <dbReference type="EMBL" id="GLR75216.1"/>
    </source>
</evidence>
<evidence type="ECO:0000313" key="3">
    <source>
        <dbReference type="Proteomes" id="UP000239273"/>
    </source>
</evidence>
<dbReference type="OrthoDB" id="6197868at2"/>
<sequence>MTNQSKPTANTEAIVETEKTNSLLDNAPDDVKLAVDLIYLLENNHVEKQTAISALKMVLNDYENK</sequence>
<dbReference type="RefSeq" id="WP_105063231.1">
    <property type="nucleotide sequence ID" value="NZ_BSOU01000005.1"/>
</dbReference>